<dbReference type="EMBL" id="BDDD01001600">
    <property type="protein sequence ID" value="GAV77292.1"/>
    <property type="molecule type" value="Genomic_DNA"/>
</dbReference>
<keyword evidence="5" id="KW-0479">Metal-binding</keyword>
<accession>A0A1Q3CB13</accession>
<keyword evidence="11" id="KW-1185">Reference proteome</keyword>
<dbReference type="GO" id="GO:0046872">
    <property type="term" value="F:metal ion binding"/>
    <property type="evidence" value="ECO:0007669"/>
    <property type="project" value="UniProtKB-KW"/>
</dbReference>
<feature type="domain" description="Myb/SANT-like" evidence="8">
    <location>
        <begin position="1"/>
        <end position="55"/>
    </location>
</feature>
<gene>
    <name evidence="10" type="ORF">CFOL_v3_20763</name>
</gene>
<comment type="cofactor">
    <cofactor evidence="1">
        <name>a divalent metal cation</name>
        <dbReference type="ChEBI" id="CHEBI:60240"/>
    </cofactor>
</comment>
<dbReference type="InterPro" id="IPR027806">
    <property type="entry name" value="HARBI1_dom"/>
</dbReference>
<evidence type="ECO:0000256" key="4">
    <source>
        <dbReference type="ARBA" id="ARBA00022722"/>
    </source>
</evidence>
<evidence type="ECO:0000313" key="11">
    <source>
        <dbReference type="Proteomes" id="UP000187406"/>
    </source>
</evidence>
<dbReference type="Proteomes" id="UP000187406">
    <property type="component" value="Unassembled WGS sequence"/>
</dbReference>
<dbReference type="Pfam" id="PF13359">
    <property type="entry name" value="DDE_Tnp_4"/>
    <property type="match status" value="1"/>
</dbReference>
<comment type="similarity">
    <text evidence="3">Belongs to the HARBI1 family.</text>
</comment>
<evidence type="ECO:0000256" key="5">
    <source>
        <dbReference type="ARBA" id="ARBA00022723"/>
    </source>
</evidence>
<proteinExistence type="inferred from homology"/>
<dbReference type="InterPro" id="IPR024752">
    <property type="entry name" value="Myb/SANT-like_dom"/>
</dbReference>
<dbReference type="STRING" id="3775.A0A1Q3CB13"/>
<dbReference type="PANTHER" id="PTHR22930:SF221">
    <property type="entry name" value="NUCLEASE HARBI1"/>
    <property type="match status" value="1"/>
</dbReference>
<protein>
    <submittedName>
        <fullName evidence="10">Myb_DNA-bind_3 domain-containing protein/DDE_4 domain-containing protein</fullName>
    </submittedName>
</protein>
<evidence type="ECO:0000256" key="1">
    <source>
        <dbReference type="ARBA" id="ARBA00001968"/>
    </source>
</evidence>
<evidence type="ECO:0000256" key="3">
    <source>
        <dbReference type="ARBA" id="ARBA00006958"/>
    </source>
</evidence>
<evidence type="ECO:0000256" key="7">
    <source>
        <dbReference type="ARBA" id="ARBA00023242"/>
    </source>
</evidence>
<evidence type="ECO:0000256" key="6">
    <source>
        <dbReference type="ARBA" id="ARBA00022801"/>
    </source>
</evidence>
<evidence type="ECO:0000256" key="2">
    <source>
        <dbReference type="ARBA" id="ARBA00004123"/>
    </source>
</evidence>
<dbReference type="GO" id="GO:0004518">
    <property type="term" value="F:nuclease activity"/>
    <property type="evidence" value="ECO:0007669"/>
    <property type="project" value="UniProtKB-KW"/>
</dbReference>
<comment type="caution">
    <text evidence="10">The sequence shown here is derived from an EMBL/GenBank/DDBJ whole genome shotgun (WGS) entry which is preliminary data.</text>
</comment>
<dbReference type="AlphaFoldDB" id="A0A1Q3CB13"/>
<comment type="subcellular location">
    <subcellularLocation>
        <location evidence="2">Nucleus</location>
    </subcellularLocation>
</comment>
<evidence type="ECO:0000259" key="9">
    <source>
        <dbReference type="Pfam" id="PF13359"/>
    </source>
</evidence>
<organism evidence="10 11">
    <name type="scientific">Cephalotus follicularis</name>
    <name type="common">Albany pitcher plant</name>
    <dbReference type="NCBI Taxonomy" id="3775"/>
    <lineage>
        <taxon>Eukaryota</taxon>
        <taxon>Viridiplantae</taxon>
        <taxon>Streptophyta</taxon>
        <taxon>Embryophyta</taxon>
        <taxon>Tracheophyta</taxon>
        <taxon>Spermatophyta</taxon>
        <taxon>Magnoliopsida</taxon>
        <taxon>eudicotyledons</taxon>
        <taxon>Gunneridae</taxon>
        <taxon>Pentapetalae</taxon>
        <taxon>rosids</taxon>
        <taxon>fabids</taxon>
        <taxon>Oxalidales</taxon>
        <taxon>Cephalotaceae</taxon>
        <taxon>Cephalotus</taxon>
    </lineage>
</organism>
<dbReference type="InterPro" id="IPR045249">
    <property type="entry name" value="HARBI1-like"/>
</dbReference>
<feature type="domain" description="DDE Tnp4" evidence="9">
    <location>
        <begin position="61"/>
        <end position="116"/>
    </location>
</feature>
<evidence type="ECO:0000313" key="10">
    <source>
        <dbReference type="EMBL" id="GAV77292.1"/>
    </source>
</evidence>
<dbReference type="GO" id="GO:0016787">
    <property type="term" value="F:hydrolase activity"/>
    <property type="evidence" value="ECO:0007669"/>
    <property type="project" value="UniProtKB-KW"/>
</dbReference>
<keyword evidence="6" id="KW-0378">Hydrolase</keyword>
<name>A0A1Q3CB13_CEPFO</name>
<keyword evidence="7" id="KW-0539">Nucleus</keyword>
<sequence length="138" mass="15655">MWEPHIVNIFCDICIKEIDNGGKSKSHFTKEAWKSLVETFGRETGRAYEYNKLKNDCIGAIDGVHVPVCISPLEAIPYIGRKGIPTQNVMAACDFDMRFTFCWAGWEGSAHDTRIFYAVLRDPTLNFPHPPDGNLYNL</sequence>
<keyword evidence="4" id="KW-0540">Nuclease</keyword>
<dbReference type="Pfam" id="PF12776">
    <property type="entry name" value="Myb_DNA-bind_3"/>
    <property type="match status" value="1"/>
</dbReference>
<dbReference type="PANTHER" id="PTHR22930">
    <property type="match status" value="1"/>
</dbReference>
<dbReference type="GO" id="GO:0005634">
    <property type="term" value="C:nucleus"/>
    <property type="evidence" value="ECO:0007669"/>
    <property type="project" value="UniProtKB-SubCell"/>
</dbReference>
<reference evidence="11" key="1">
    <citation type="submission" date="2016-04" db="EMBL/GenBank/DDBJ databases">
        <title>Cephalotus genome sequencing.</title>
        <authorList>
            <person name="Fukushima K."/>
            <person name="Hasebe M."/>
            <person name="Fang X."/>
        </authorList>
    </citation>
    <scope>NUCLEOTIDE SEQUENCE [LARGE SCALE GENOMIC DNA]</scope>
    <source>
        <strain evidence="11">cv. St1</strain>
    </source>
</reference>
<dbReference type="OrthoDB" id="1681765at2759"/>
<dbReference type="InParanoid" id="A0A1Q3CB13"/>
<evidence type="ECO:0000259" key="8">
    <source>
        <dbReference type="Pfam" id="PF12776"/>
    </source>
</evidence>